<dbReference type="InterPro" id="IPR008794">
    <property type="entry name" value="Pro_racemase_fam"/>
</dbReference>
<protein>
    <submittedName>
        <fullName evidence="2">Proline racemase family protein</fullName>
    </submittedName>
</protein>
<dbReference type="Gene3D" id="3.10.310.10">
    <property type="entry name" value="Diaminopimelate Epimerase, Chain A, domain 1"/>
    <property type="match status" value="2"/>
</dbReference>
<comment type="similarity">
    <text evidence="1">Belongs to the proline racemase family.</text>
</comment>
<evidence type="ECO:0000313" key="2">
    <source>
        <dbReference type="EMBL" id="MEI9402523.1"/>
    </source>
</evidence>
<sequence>MQLDRVITVVGAHAEGEVGRVITGGVLPPRGDTMFDRMQNLERYSGWLRNMLLFDPRGSVNAAVNLITPPCRPDADIGMIVMESDYFVPMSGSNLICTVTVALETGIVPIKEPVTHVRVDTPAGLVEVEAECAGGKCRKVKFRNIPSFVMHRDRTISVPGIGSLRVDVAYGGMIYCIVEAADLGFTLDRSEARRLVEVGERIKAAAAEQLPSVHPENPGIHTINQTEFVGPLEIVNGIKTSKNAVVVSPGRIDRCPCGTGTSARMALLSARGELGIGDPFRHLSILDTEFDCKILETGRAGSIPAIVPQVSGRAWLTGVSHYGVDPEDPFPEGYRLSDTWFN</sequence>
<evidence type="ECO:0000256" key="1">
    <source>
        <dbReference type="ARBA" id="ARBA00007529"/>
    </source>
</evidence>
<dbReference type="Proteomes" id="UP001366503">
    <property type="component" value="Unassembled WGS sequence"/>
</dbReference>
<dbReference type="PIRSF" id="PIRSF029792">
    <property type="entry name" value="Pro_racemase"/>
    <property type="match status" value="1"/>
</dbReference>
<evidence type="ECO:0000313" key="3">
    <source>
        <dbReference type="Proteomes" id="UP001366503"/>
    </source>
</evidence>
<accession>A0ABU8K9W3</accession>
<reference evidence="2 3" key="1">
    <citation type="submission" date="2022-12" db="EMBL/GenBank/DDBJ databases">
        <authorList>
            <person name="Muema E."/>
        </authorList>
    </citation>
    <scope>NUCLEOTIDE SEQUENCE [LARGE SCALE GENOMIC DNA]</scope>
    <source>
        <strain evidence="3">1330</strain>
    </source>
</reference>
<dbReference type="PANTHER" id="PTHR33442:SF5">
    <property type="entry name" value="BIFUNCTIONAL TRANS-3-HYDROXY-L-PROLINE DEHYDRATASE_2-EPIMERASE"/>
    <property type="match status" value="1"/>
</dbReference>
<dbReference type="EMBL" id="JAPYKO010000005">
    <property type="protein sequence ID" value="MEI9402523.1"/>
    <property type="molecule type" value="Genomic_DNA"/>
</dbReference>
<dbReference type="RefSeq" id="WP_337092889.1">
    <property type="nucleotide sequence ID" value="NZ_JAPYKO010000005.1"/>
</dbReference>
<dbReference type="Pfam" id="PF05544">
    <property type="entry name" value="Pro_racemase"/>
    <property type="match status" value="1"/>
</dbReference>
<comment type="caution">
    <text evidence="2">The sequence shown here is derived from an EMBL/GenBank/DDBJ whole genome shotgun (WGS) entry which is preliminary data.</text>
</comment>
<gene>
    <name evidence="2" type="ORF">O7A05_10175</name>
</gene>
<organism evidence="2 3">
    <name type="scientific">Mesorhizobium argentiipisi</name>
    <dbReference type="NCBI Taxonomy" id="3015175"/>
    <lineage>
        <taxon>Bacteria</taxon>
        <taxon>Pseudomonadati</taxon>
        <taxon>Pseudomonadota</taxon>
        <taxon>Alphaproteobacteria</taxon>
        <taxon>Hyphomicrobiales</taxon>
        <taxon>Phyllobacteriaceae</taxon>
        <taxon>Mesorhizobium</taxon>
    </lineage>
</organism>
<dbReference type="SFLD" id="SFLDS00028">
    <property type="entry name" value="Proline_Racemase"/>
    <property type="match status" value="1"/>
</dbReference>
<dbReference type="SUPFAM" id="SSF54506">
    <property type="entry name" value="Diaminopimelate epimerase-like"/>
    <property type="match status" value="1"/>
</dbReference>
<proteinExistence type="inferred from homology"/>
<keyword evidence="3" id="KW-1185">Reference proteome</keyword>
<name>A0ABU8K9W3_9HYPH</name>
<dbReference type="PANTHER" id="PTHR33442">
    <property type="entry name" value="TRANS-3-HYDROXY-L-PROLINE DEHYDRATASE"/>
    <property type="match status" value="1"/>
</dbReference>